<feature type="compositionally biased region" description="Basic and acidic residues" evidence="9">
    <location>
        <begin position="484"/>
        <end position="497"/>
    </location>
</feature>
<dbReference type="GO" id="GO:0015095">
    <property type="term" value="F:magnesium ion transmembrane transporter activity"/>
    <property type="evidence" value="ECO:0007669"/>
    <property type="project" value="TreeGrafter"/>
</dbReference>
<evidence type="ECO:0000256" key="8">
    <source>
        <dbReference type="SAM" id="Coils"/>
    </source>
</evidence>
<feature type="region of interest" description="Disordered" evidence="9">
    <location>
        <begin position="573"/>
        <end position="616"/>
    </location>
</feature>
<dbReference type="PANTHER" id="PTHR13890">
    <property type="entry name" value="RNA SPLICING PROTEIN MRS2, MITOCHONDRIAL"/>
    <property type="match status" value="1"/>
</dbReference>
<dbReference type="SUPFAM" id="SSF144083">
    <property type="entry name" value="Magnesium transport protein CorA, transmembrane region"/>
    <property type="match status" value="1"/>
</dbReference>
<dbReference type="Gene3D" id="2.40.128.330">
    <property type="match status" value="1"/>
</dbReference>
<comment type="subcellular location">
    <subcellularLocation>
        <location evidence="1">Membrane</location>
        <topology evidence="1">Multi-pass membrane protein</topology>
    </subcellularLocation>
</comment>
<feature type="compositionally biased region" description="Basic residues" evidence="9">
    <location>
        <begin position="604"/>
        <end position="613"/>
    </location>
</feature>
<feature type="compositionally biased region" description="Basic and acidic residues" evidence="9">
    <location>
        <begin position="573"/>
        <end position="590"/>
    </location>
</feature>
<reference evidence="12" key="1">
    <citation type="journal article" date="2017" name="Nat. Commun.">
        <title>The asparagus genome sheds light on the origin and evolution of a young Y chromosome.</title>
        <authorList>
            <person name="Harkess A."/>
            <person name="Zhou J."/>
            <person name="Xu C."/>
            <person name="Bowers J.E."/>
            <person name="Van der Hulst R."/>
            <person name="Ayyampalayam S."/>
            <person name="Mercati F."/>
            <person name="Riccardi P."/>
            <person name="McKain M.R."/>
            <person name="Kakrana A."/>
            <person name="Tang H."/>
            <person name="Ray J."/>
            <person name="Groenendijk J."/>
            <person name="Arikit S."/>
            <person name="Mathioni S.M."/>
            <person name="Nakano M."/>
            <person name="Shan H."/>
            <person name="Telgmann-Rauber A."/>
            <person name="Kanno A."/>
            <person name="Yue Z."/>
            <person name="Chen H."/>
            <person name="Li W."/>
            <person name="Chen Y."/>
            <person name="Xu X."/>
            <person name="Zhang Y."/>
            <person name="Luo S."/>
            <person name="Chen H."/>
            <person name="Gao J."/>
            <person name="Mao Z."/>
            <person name="Pires J.C."/>
            <person name="Luo M."/>
            <person name="Kudrna D."/>
            <person name="Wing R.A."/>
            <person name="Meyers B.C."/>
            <person name="Yi K."/>
            <person name="Kong H."/>
            <person name="Lavrijsen P."/>
            <person name="Sunseri F."/>
            <person name="Falavigna A."/>
            <person name="Ye Y."/>
            <person name="Leebens-Mack J.H."/>
            <person name="Chen G."/>
        </authorList>
    </citation>
    <scope>NUCLEOTIDE SEQUENCE [LARGE SCALE GENOMIC DNA]</scope>
    <source>
        <strain evidence="12">cv. DH0086</strain>
    </source>
</reference>
<keyword evidence="4 10" id="KW-0812">Transmembrane</keyword>
<dbReference type="AlphaFoldDB" id="A0A5P1FCX3"/>
<evidence type="ECO:0000256" key="4">
    <source>
        <dbReference type="ARBA" id="ARBA00022692"/>
    </source>
</evidence>
<keyword evidence="3" id="KW-0813">Transport</keyword>
<keyword evidence="7 10" id="KW-0472">Membrane</keyword>
<dbReference type="Pfam" id="PF22099">
    <property type="entry name" value="MRS2-like"/>
    <property type="match status" value="2"/>
</dbReference>
<dbReference type="CDD" id="cd12823">
    <property type="entry name" value="Mrs2_Mfm1p-like"/>
    <property type="match status" value="1"/>
</dbReference>
<dbReference type="Gramene" id="ONK74400">
    <property type="protein sequence ID" value="ONK74400"/>
    <property type="gene ID" value="A4U43_C03F5830"/>
</dbReference>
<keyword evidence="8" id="KW-0175">Coiled coil</keyword>
<evidence type="ECO:0008006" key="13">
    <source>
        <dbReference type="Google" id="ProtNLM"/>
    </source>
</evidence>
<feature type="region of interest" description="Disordered" evidence="9">
    <location>
        <begin position="116"/>
        <end position="142"/>
    </location>
</feature>
<evidence type="ECO:0000256" key="2">
    <source>
        <dbReference type="ARBA" id="ARBA00007535"/>
    </source>
</evidence>
<evidence type="ECO:0000256" key="5">
    <source>
        <dbReference type="ARBA" id="ARBA00022989"/>
    </source>
</evidence>
<feature type="coiled-coil region" evidence="8">
    <location>
        <begin position="192"/>
        <end position="219"/>
    </location>
</feature>
<dbReference type="Gene3D" id="1.20.58.340">
    <property type="entry name" value="Magnesium transport protein CorA, transmembrane region"/>
    <property type="match status" value="1"/>
</dbReference>
<dbReference type="FunFam" id="2.40.128.330:FF:000001">
    <property type="entry name" value="Magnesium transporter MRS2-1"/>
    <property type="match status" value="1"/>
</dbReference>
<comment type="similarity">
    <text evidence="2">Belongs to the CorA metal ion transporter (MIT) (TC 1.A.35.5) family.</text>
</comment>
<name>A0A5P1FCX3_ASPOF</name>
<keyword evidence="5 10" id="KW-1133">Transmembrane helix</keyword>
<keyword evidence="6" id="KW-0406">Ion transport</keyword>
<dbReference type="OMA" id="FIVIRMR"/>
<keyword evidence="12" id="KW-1185">Reference proteome</keyword>
<evidence type="ECO:0000256" key="7">
    <source>
        <dbReference type="ARBA" id="ARBA00023136"/>
    </source>
</evidence>
<feature type="transmembrane region" description="Helical" evidence="10">
    <location>
        <begin position="327"/>
        <end position="348"/>
    </location>
</feature>
<sequence length="745" mass="83166">MARDSLVAAAESQNAIKKKTVVSRNWIRLDSSGEETILDADKYEIMHRVQIHARDLRLLDPLLSYPSTILGREGAIVLNLEHIKAIITADEVLLRDPYEDNVIPIVEELRRRLPPANTFKQEHGEGKENSSGQHDVEGAEEDESPFEFRALEVALEAICSFLDARTTELETAAYPALDELTSKISSRNLDRVRKLKSAMTRLTARVQKVRDELEQLLDDDDDMADLYLSRKLAGASSPVSGSGVPNWFPGSPTIGSKISRASRASAATFHGNENDVEELEMLLEAYFMQIDGTLNKLTTLREYIDDTEDYINIQLDNHRNQLIQLELFLSSGTACLSLYSLVAGVFGMNIPYSWNDNHGYVFKWVVGISGLVCALLFILIVAYARFKDVCPVMLGINMLILYKRADHNRQDIRAKIFPLKRTKVDAPEIVPSIVLPVKRKERSLSSLVVNTPRVSTHSGLTGRRTKSTARRASSLRGLGPIIEEPSKEVKNDEDHAETSSQSRRKISSTVDTSDYTLNKNTDYTKGSPKDKSELWKPLNCLVEAANRTKAVKSSSQSSDIKEEQINGADSEVVLDKVKVKEHPSKPKIQEDNNNNTSTSSVKVRAQRLQRKRKRDLENSAQALVDAASATHEGRNCPIWLALVPAIDQKGDAVLPRTSTCYLRIKDGNLPVSFVRKYLVKKHNLVSESEVEITCRGQIVNPALPLYNLAEIWLQSQPPQRVQATIGTSAKDFVLVLNYSQRAPAS</sequence>
<evidence type="ECO:0000313" key="12">
    <source>
        <dbReference type="Proteomes" id="UP000243459"/>
    </source>
</evidence>
<evidence type="ECO:0000256" key="1">
    <source>
        <dbReference type="ARBA" id="ARBA00004141"/>
    </source>
</evidence>
<dbReference type="EMBL" id="CM007383">
    <property type="protein sequence ID" value="ONK74400.1"/>
    <property type="molecule type" value="Genomic_DNA"/>
</dbReference>
<dbReference type="PANTHER" id="PTHR13890:SF31">
    <property type="entry name" value="MAGNESIUM TRANSPORTER MRS2-2-RELATED"/>
    <property type="match status" value="1"/>
</dbReference>
<feature type="compositionally biased region" description="Polar residues" evidence="9">
    <location>
        <begin position="507"/>
        <end position="524"/>
    </location>
</feature>
<evidence type="ECO:0000256" key="10">
    <source>
        <dbReference type="SAM" id="Phobius"/>
    </source>
</evidence>
<gene>
    <name evidence="11" type="ORF">A4U43_C03F5830</name>
</gene>
<accession>A0A5P1FCX3</accession>
<dbReference type="InterPro" id="IPR045863">
    <property type="entry name" value="CorA_TM1_TM2"/>
</dbReference>
<protein>
    <recommendedName>
        <fullName evidence="13">Magnesium transporter</fullName>
    </recommendedName>
</protein>
<feature type="region of interest" description="Disordered" evidence="9">
    <location>
        <begin position="454"/>
        <end position="532"/>
    </location>
</feature>
<evidence type="ECO:0000256" key="6">
    <source>
        <dbReference type="ARBA" id="ARBA00023065"/>
    </source>
</evidence>
<dbReference type="Proteomes" id="UP000243459">
    <property type="component" value="Chromosome 3"/>
</dbReference>
<proteinExistence type="inferred from homology"/>
<feature type="transmembrane region" description="Helical" evidence="10">
    <location>
        <begin position="360"/>
        <end position="384"/>
    </location>
</feature>
<evidence type="ECO:0000256" key="9">
    <source>
        <dbReference type="SAM" id="MobiDB-lite"/>
    </source>
</evidence>
<evidence type="ECO:0000256" key="3">
    <source>
        <dbReference type="ARBA" id="ARBA00022448"/>
    </source>
</evidence>
<dbReference type="InterPro" id="IPR039204">
    <property type="entry name" value="MRS2-like"/>
</dbReference>
<organism evidence="11 12">
    <name type="scientific">Asparagus officinalis</name>
    <name type="common">Garden asparagus</name>
    <dbReference type="NCBI Taxonomy" id="4686"/>
    <lineage>
        <taxon>Eukaryota</taxon>
        <taxon>Viridiplantae</taxon>
        <taxon>Streptophyta</taxon>
        <taxon>Embryophyta</taxon>
        <taxon>Tracheophyta</taxon>
        <taxon>Spermatophyta</taxon>
        <taxon>Magnoliopsida</taxon>
        <taxon>Liliopsida</taxon>
        <taxon>Asparagales</taxon>
        <taxon>Asparagaceae</taxon>
        <taxon>Asparagoideae</taxon>
        <taxon>Asparagus</taxon>
    </lineage>
</organism>
<evidence type="ECO:0000313" key="11">
    <source>
        <dbReference type="EMBL" id="ONK74400.1"/>
    </source>
</evidence>
<dbReference type="GO" id="GO:0016020">
    <property type="term" value="C:membrane"/>
    <property type="evidence" value="ECO:0007669"/>
    <property type="project" value="UniProtKB-SubCell"/>
</dbReference>